<dbReference type="EMBL" id="JAKJXP020000004">
    <property type="protein sequence ID" value="KAK7756914.1"/>
    <property type="molecule type" value="Genomic_DNA"/>
</dbReference>
<dbReference type="PANTHER" id="PTHR45614">
    <property type="entry name" value="MYB PROTEIN-RELATED"/>
    <property type="match status" value="1"/>
</dbReference>
<feature type="domain" description="Myb-like" evidence="2">
    <location>
        <begin position="52"/>
        <end position="108"/>
    </location>
</feature>
<evidence type="ECO:0000259" key="3">
    <source>
        <dbReference type="PROSITE" id="PS51294"/>
    </source>
</evidence>
<reference evidence="4 5" key="1">
    <citation type="submission" date="2024-02" db="EMBL/GenBank/DDBJ databases">
        <title>De novo assembly and annotation of 12 fungi associated with fruit tree decline syndrome in Ontario, Canada.</title>
        <authorList>
            <person name="Sulman M."/>
            <person name="Ellouze W."/>
            <person name="Ilyukhin E."/>
        </authorList>
    </citation>
    <scope>NUCLEOTIDE SEQUENCE [LARGE SCALE GENOMIC DNA]</scope>
    <source>
        <strain evidence="4 5">M11/M66-122</strain>
    </source>
</reference>
<dbReference type="Proteomes" id="UP001320420">
    <property type="component" value="Unassembled WGS sequence"/>
</dbReference>
<dbReference type="CDD" id="cd00167">
    <property type="entry name" value="SANT"/>
    <property type="match status" value="3"/>
</dbReference>
<dbReference type="Gene3D" id="1.10.10.60">
    <property type="entry name" value="Homeodomain-like"/>
    <property type="match status" value="3"/>
</dbReference>
<organism evidence="4 5">
    <name type="scientific">Diatrype stigma</name>
    <dbReference type="NCBI Taxonomy" id="117547"/>
    <lineage>
        <taxon>Eukaryota</taxon>
        <taxon>Fungi</taxon>
        <taxon>Dikarya</taxon>
        <taxon>Ascomycota</taxon>
        <taxon>Pezizomycotina</taxon>
        <taxon>Sordariomycetes</taxon>
        <taxon>Xylariomycetidae</taxon>
        <taxon>Xylariales</taxon>
        <taxon>Diatrypaceae</taxon>
        <taxon>Diatrype</taxon>
    </lineage>
</organism>
<evidence type="ECO:0000259" key="2">
    <source>
        <dbReference type="PROSITE" id="PS50090"/>
    </source>
</evidence>
<feature type="region of interest" description="Disordered" evidence="1">
    <location>
        <begin position="163"/>
        <end position="214"/>
    </location>
</feature>
<keyword evidence="5" id="KW-1185">Reference proteome</keyword>
<dbReference type="InterPro" id="IPR009057">
    <property type="entry name" value="Homeodomain-like_sf"/>
</dbReference>
<protein>
    <submittedName>
        <fullName evidence="4">Uncharacterized protein</fullName>
    </submittedName>
</protein>
<accession>A0AAN9V9B1</accession>
<evidence type="ECO:0000256" key="1">
    <source>
        <dbReference type="SAM" id="MobiDB-lite"/>
    </source>
</evidence>
<dbReference type="InterPro" id="IPR017930">
    <property type="entry name" value="Myb_dom"/>
</dbReference>
<dbReference type="PANTHER" id="PTHR45614:SF51">
    <property type="entry name" value="MYB-LIKE DNA-BINDING PROTEIN BAS1"/>
    <property type="match status" value="1"/>
</dbReference>
<comment type="caution">
    <text evidence="4">The sequence shown here is derived from an EMBL/GenBank/DDBJ whole genome shotgun (WGS) entry which is preliminary data.</text>
</comment>
<feature type="domain" description="HTH myb-type" evidence="3">
    <location>
        <begin position="117"/>
        <end position="164"/>
    </location>
</feature>
<dbReference type="Pfam" id="PF00249">
    <property type="entry name" value="Myb_DNA-binding"/>
    <property type="match status" value="3"/>
</dbReference>
<dbReference type="PROSITE" id="PS51294">
    <property type="entry name" value="HTH_MYB"/>
    <property type="match status" value="2"/>
</dbReference>
<feature type="domain" description="HTH myb-type" evidence="3">
    <location>
        <begin position="54"/>
        <end position="112"/>
    </location>
</feature>
<dbReference type="SMART" id="SM00717">
    <property type="entry name" value="SANT"/>
    <property type="match status" value="3"/>
</dbReference>
<feature type="compositionally biased region" description="Polar residues" evidence="1">
    <location>
        <begin position="166"/>
        <end position="180"/>
    </location>
</feature>
<name>A0AAN9V9B1_9PEZI</name>
<evidence type="ECO:0000313" key="5">
    <source>
        <dbReference type="Proteomes" id="UP001320420"/>
    </source>
</evidence>
<evidence type="ECO:0000313" key="4">
    <source>
        <dbReference type="EMBL" id="KAK7756914.1"/>
    </source>
</evidence>
<dbReference type="SUPFAM" id="SSF46689">
    <property type="entry name" value="Homeodomain-like"/>
    <property type="match status" value="2"/>
</dbReference>
<sequence>MGPGVSVNGRKAKARYVRVAKAGSVKDWNRIAAKLPSRSNKDCRKRWVNTLSGSLKKGTWDEDEDERLIAAVHLHGQKWTLVANESCPITLIPGTVAAECAKRWQHNLDPKLDHRGWTEAEDELLLESVKKYGREWKLIQELSYNTRSRNNLKNRYSILTRRRDSLSTQGAARRQANSPLASPGSRGDYTPGKGSDSDGDYGMASGGAPVQGLEAGDYAQDPAYIWGSGTIDDNWFNSTHIGPDPTLDAMSPDSASAAAFSSICDPGMGDVENTELLYDSGGIASATAQQSPWEDMETNEVALYRDFLDLHTPPGTDINTSITRQNQGSVITGPNETFGETPKRRVSLVVDECDWTTLSYLLDVTKPLQGKVKLEVSL</sequence>
<dbReference type="GO" id="GO:0000978">
    <property type="term" value="F:RNA polymerase II cis-regulatory region sequence-specific DNA binding"/>
    <property type="evidence" value="ECO:0007669"/>
    <property type="project" value="TreeGrafter"/>
</dbReference>
<feature type="domain" description="Myb-like" evidence="2">
    <location>
        <begin position="109"/>
        <end position="160"/>
    </location>
</feature>
<proteinExistence type="predicted"/>
<dbReference type="GO" id="GO:0000981">
    <property type="term" value="F:DNA-binding transcription factor activity, RNA polymerase II-specific"/>
    <property type="evidence" value="ECO:0007669"/>
    <property type="project" value="TreeGrafter"/>
</dbReference>
<dbReference type="AlphaFoldDB" id="A0AAN9V9B1"/>
<dbReference type="PROSITE" id="PS50090">
    <property type="entry name" value="MYB_LIKE"/>
    <property type="match status" value="3"/>
</dbReference>
<dbReference type="InterPro" id="IPR001005">
    <property type="entry name" value="SANT/Myb"/>
</dbReference>
<feature type="domain" description="Myb-like" evidence="2">
    <location>
        <begin position="19"/>
        <end position="51"/>
    </location>
</feature>
<gene>
    <name evidence="4" type="ORF">SLS62_000930</name>
</gene>
<dbReference type="GO" id="GO:0005634">
    <property type="term" value="C:nucleus"/>
    <property type="evidence" value="ECO:0007669"/>
    <property type="project" value="TreeGrafter"/>
</dbReference>
<dbReference type="InterPro" id="IPR050560">
    <property type="entry name" value="MYB_TF"/>
</dbReference>